<dbReference type="Proteomes" id="UP000005737">
    <property type="component" value="Unassembled WGS sequence"/>
</dbReference>
<evidence type="ECO:0000313" key="2">
    <source>
        <dbReference type="Proteomes" id="UP000005737"/>
    </source>
</evidence>
<organism evidence="1 2">
    <name type="scientific">Leptonema illini DSM 21528</name>
    <dbReference type="NCBI Taxonomy" id="929563"/>
    <lineage>
        <taxon>Bacteria</taxon>
        <taxon>Pseudomonadati</taxon>
        <taxon>Spirochaetota</taxon>
        <taxon>Spirochaetia</taxon>
        <taxon>Leptospirales</taxon>
        <taxon>Leptospiraceae</taxon>
        <taxon>Leptonema</taxon>
    </lineage>
</organism>
<sequence length="230" mass="24220">MTVALLVPVSCLDEAIPDYTSTSILVESLHQGYLNSGNCLISVQHGTIVGSRMVFCARIQRRHCSAAYLSDTAAEIESLRSDIRELGGLHLACTVDAEALASFLDSLNVPNHPLIASYGATKDALIGASIGTVSIEACESVGLTLSTFGGGAATLMTEAQLDSMKDARLLLWRYAANNSCRNAIPLTSGERTFLTNMAAGAVRDMMLCDTGVDDPGLPDCPSAVVEYTGL</sequence>
<dbReference type="EMBL" id="JH597773">
    <property type="protein sequence ID" value="EHQ05773.1"/>
    <property type="molecule type" value="Genomic_DNA"/>
</dbReference>
<protein>
    <submittedName>
        <fullName evidence="1">Uncharacterized protein</fullName>
    </submittedName>
</protein>
<name>H2CG92_9LEPT</name>
<dbReference type="RefSeq" id="WP_002770727.1">
    <property type="nucleotide sequence ID" value="NZ_JH597773.1"/>
</dbReference>
<proteinExistence type="predicted"/>
<evidence type="ECO:0000313" key="1">
    <source>
        <dbReference type="EMBL" id="EHQ05773.1"/>
    </source>
</evidence>
<dbReference type="AlphaFoldDB" id="H2CG92"/>
<dbReference type="HOGENOM" id="CLU_1203636_0_0_12"/>
<dbReference type="STRING" id="183.GCA_002009735_01560"/>
<accession>H2CG92</accession>
<gene>
    <name evidence="1" type="ORF">Lepil_1075</name>
</gene>
<reference evidence="1 2" key="1">
    <citation type="submission" date="2011-10" db="EMBL/GenBank/DDBJ databases">
        <title>The Improved High-Quality Draft genome of Leptonema illini DSM 21528.</title>
        <authorList>
            <consortium name="US DOE Joint Genome Institute (JGI-PGF)"/>
            <person name="Lucas S."/>
            <person name="Copeland A."/>
            <person name="Lapidus A."/>
            <person name="Glavina del Rio T."/>
            <person name="Dalin E."/>
            <person name="Tice H."/>
            <person name="Bruce D."/>
            <person name="Goodwin L."/>
            <person name="Pitluck S."/>
            <person name="Peters L."/>
            <person name="Mikhailova N."/>
            <person name="Held B."/>
            <person name="Kyrpides N."/>
            <person name="Mavromatis K."/>
            <person name="Ivanova N."/>
            <person name="Markowitz V."/>
            <person name="Cheng J.-F."/>
            <person name="Hugenholtz P."/>
            <person name="Woyke T."/>
            <person name="Wu D."/>
            <person name="Gronow S."/>
            <person name="Wellnitz S."/>
            <person name="Brambilla E.-M."/>
            <person name="Klenk H.-P."/>
            <person name="Eisen J.A."/>
        </authorList>
    </citation>
    <scope>NUCLEOTIDE SEQUENCE [LARGE SCALE GENOMIC DNA]</scope>
    <source>
        <strain evidence="1 2">DSM 21528</strain>
    </source>
</reference>
<keyword evidence="2" id="KW-1185">Reference proteome</keyword>